<dbReference type="PANTHER" id="PTHR35008">
    <property type="entry name" value="BLL4482 PROTEIN-RELATED"/>
    <property type="match status" value="1"/>
</dbReference>
<dbReference type="Pfam" id="PF21342">
    <property type="entry name" value="SoxA-TsdA_cyt-c"/>
    <property type="match status" value="1"/>
</dbReference>
<name>A0ABS5ISW8_9BACT</name>
<dbReference type="SUPFAM" id="SSF46626">
    <property type="entry name" value="Cytochrome c"/>
    <property type="match status" value="2"/>
</dbReference>
<dbReference type="PROSITE" id="PS51007">
    <property type="entry name" value="CYTC"/>
    <property type="match status" value="1"/>
</dbReference>
<accession>A0ABS5ISW8</accession>
<dbReference type="Pfam" id="PF00034">
    <property type="entry name" value="Cytochrom_C"/>
    <property type="match status" value="1"/>
</dbReference>
<evidence type="ECO:0000313" key="7">
    <source>
        <dbReference type="Proteomes" id="UP000676386"/>
    </source>
</evidence>
<dbReference type="Proteomes" id="UP000676386">
    <property type="component" value="Unassembled WGS sequence"/>
</dbReference>
<comment type="caution">
    <text evidence="6">The sequence shown here is derived from an EMBL/GenBank/DDBJ whole genome shotgun (WGS) entry which is preliminary data.</text>
</comment>
<proteinExistence type="predicted"/>
<evidence type="ECO:0000313" key="6">
    <source>
        <dbReference type="EMBL" id="MBS0025851.1"/>
    </source>
</evidence>
<organism evidence="6 7">
    <name type="scientific">Chitinophaga hostae</name>
    <dbReference type="NCBI Taxonomy" id="2831022"/>
    <lineage>
        <taxon>Bacteria</taxon>
        <taxon>Pseudomonadati</taxon>
        <taxon>Bacteroidota</taxon>
        <taxon>Chitinophagia</taxon>
        <taxon>Chitinophagales</taxon>
        <taxon>Chitinophagaceae</taxon>
        <taxon>Chitinophaga</taxon>
    </lineage>
</organism>
<dbReference type="Gene3D" id="1.10.760.10">
    <property type="entry name" value="Cytochrome c-like domain"/>
    <property type="match status" value="2"/>
</dbReference>
<dbReference type="InterPro" id="IPR036909">
    <property type="entry name" value="Cyt_c-like_dom_sf"/>
</dbReference>
<gene>
    <name evidence="6" type="ORF">KE626_00875</name>
</gene>
<keyword evidence="3 4" id="KW-0408">Iron</keyword>
<evidence type="ECO:0000256" key="1">
    <source>
        <dbReference type="ARBA" id="ARBA00022617"/>
    </source>
</evidence>
<evidence type="ECO:0000259" key="5">
    <source>
        <dbReference type="PROSITE" id="PS51007"/>
    </source>
</evidence>
<feature type="domain" description="Cytochrome c" evidence="5">
    <location>
        <begin position="159"/>
        <end position="249"/>
    </location>
</feature>
<keyword evidence="1 4" id="KW-0349">Heme</keyword>
<evidence type="ECO:0000256" key="4">
    <source>
        <dbReference type="PROSITE-ProRule" id="PRU00433"/>
    </source>
</evidence>
<keyword evidence="2 4" id="KW-0479">Metal-binding</keyword>
<dbReference type="EMBL" id="JAGTXB010000001">
    <property type="protein sequence ID" value="MBS0025851.1"/>
    <property type="molecule type" value="Genomic_DNA"/>
</dbReference>
<evidence type="ECO:0000256" key="3">
    <source>
        <dbReference type="ARBA" id="ARBA00023004"/>
    </source>
</evidence>
<dbReference type="InterPro" id="IPR051459">
    <property type="entry name" value="Cytochrome_c-type_DH"/>
</dbReference>
<dbReference type="PANTHER" id="PTHR35008:SF9">
    <property type="entry name" value="CYTOCHROME C DOMAIN-CONTAINING PROTEIN"/>
    <property type="match status" value="1"/>
</dbReference>
<keyword evidence="7" id="KW-1185">Reference proteome</keyword>
<dbReference type="InterPro" id="IPR009056">
    <property type="entry name" value="Cyt_c-like_dom"/>
</dbReference>
<sequence>MFFNNQAKHAKKSTVVLWMAPDTGTIPHTPAGEMIRYGRDLIAHTSVYLGPKGRVATISNGMNCQNCHLEAGTKRWGNNYGGTASTYPKFRERSGTVESVEKRVNDCLIRSLNGQALDSSSRELRAIVAYIQWLGKDVPKDYKPPGSGIKEVTYLERSADTAKGRLIYVYKCSKCHGENGAGKLSAGDVEYEYPPLWGDKAYNTAAGLYRISRFAGYVKNNMPFGADYNKTQLTDSEAWDVAAFVNSQPRPFKNFPEDWPVAGTKPADYPFGPFSDTFSEEQHKYGPFGPIARHKEQWHIKFYHFK</sequence>
<evidence type="ECO:0000256" key="2">
    <source>
        <dbReference type="ARBA" id="ARBA00022723"/>
    </source>
</evidence>
<protein>
    <submittedName>
        <fullName evidence="6">C-type cytochrome</fullName>
    </submittedName>
</protein>
<reference evidence="6 7" key="1">
    <citation type="submission" date="2021-04" db="EMBL/GenBank/DDBJ databases">
        <title>Chitinophaga sp. nov., isolated from the rhizosphere soil.</title>
        <authorList>
            <person name="He S."/>
        </authorList>
    </citation>
    <scope>NUCLEOTIDE SEQUENCE [LARGE SCALE GENOMIC DNA]</scope>
    <source>
        <strain evidence="6 7">2R12</strain>
    </source>
</reference>